<dbReference type="EC" id="3.2.1.21" evidence="2"/>
<keyword evidence="3" id="KW-0378">Hydrolase</keyword>
<evidence type="ECO:0000256" key="6">
    <source>
        <dbReference type="RuleBase" id="RU003690"/>
    </source>
</evidence>
<dbReference type="InterPro" id="IPR018120">
    <property type="entry name" value="Glyco_hydro_1_AS"/>
</dbReference>
<evidence type="ECO:0000256" key="4">
    <source>
        <dbReference type="ARBA" id="ARBA00023295"/>
    </source>
</evidence>
<feature type="active site" description="Nucleophile" evidence="5">
    <location>
        <position position="310"/>
    </location>
</feature>
<dbReference type="PANTHER" id="PTHR10353:SF36">
    <property type="entry name" value="LP05116P"/>
    <property type="match status" value="1"/>
</dbReference>
<evidence type="ECO:0000256" key="5">
    <source>
        <dbReference type="PROSITE-ProRule" id="PRU10055"/>
    </source>
</evidence>
<name>A0ABP8E1B0_9MICO</name>
<accession>A0ABP8E1B0</accession>
<proteinExistence type="inferred from homology"/>
<evidence type="ECO:0000256" key="7">
    <source>
        <dbReference type="SAM" id="MobiDB-lite"/>
    </source>
</evidence>
<feature type="compositionally biased region" description="Polar residues" evidence="7">
    <location>
        <begin position="18"/>
        <end position="34"/>
    </location>
</feature>
<dbReference type="Pfam" id="PF00232">
    <property type="entry name" value="Glyco_hydro_1"/>
    <property type="match status" value="2"/>
</dbReference>
<reference evidence="9" key="1">
    <citation type="journal article" date="2019" name="Int. J. Syst. Evol. Microbiol.">
        <title>The Global Catalogue of Microorganisms (GCM) 10K type strain sequencing project: providing services to taxonomists for standard genome sequencing and annotation.</title>
        <authorList>
            <consortium name="The Broad Institute Genomics Platform"/>
            <consortium name="The Broad Institute Genome Sequencing Center for Infectious Disease"/>
            <person name="Wu L."/>
            <person name="Ma J."/>
        </authorList>
    </citation>
    <scope>NUCLEOTIDE SEQUENCE [LARGE SCALE GENOMIC DNA]</scope>
    <source>
        <strain evidence="9">JCM 17442</strain>
    </source>
</reference>
<dbReference type="SUPFAM" id="SSF51445">
    <property type="entry name" value="(Trans)glycosidases"/>
    <property type="match status" value="1"/>
</dbReference>
<dbReference type="PROSITE" id="PS00572">
    <property type="entry name" value="GLYCOSYL_HYDROL_F1_1"/>
    <property type="match status" value="1"/>
</dbReference>
<evidence type="ECO:0000256" key="2">
    <source>
        <dbReference type="ARBA" id="ARBA00012744"/>
    </source>
</evidence>
<evidence type="ECO:0000313" key="9">
    <source>
        <dbReference type="Proteomes" id="UP001501594"/>
    </source>
</evidence>
<dbReference type="Gene3D" id="3.20.20.80">
    <property type="entry name" value="Glycosidases"/>
    <property type="match status" value="2"/>
</dbReference>
<comment type="similarity">
    <text evidence="1 6">Belongs to the glycosyl hydrolase 1 family.</text>
</comment>
<gene>
    <name evidence="8" type="ORF">GCM10022256_16090</name>
</gene>
<feature type="region of interest" description="Disordered" evidence="7">
    <location>
        <begin position="18"/>
        <end position="48"/>
    </location>
</feature>
<dbReference type="InterPro" id="IPR001360">
    <property type="entry name" value="Glyco_hydro_1"/>
</dbReference>
<dbReference type="EMBL" id="BAABAU010000001">
    <property type="protein sequence ID" value="GAA4265997.1"/>
    <property type="molecule type" value="Genomic_DNA"/>
</dbReference>
<sequence>MTAAESVAFLWGATTGAHQTEGNNTMSDWWQRETSPGSPLPSPSGDAADSYHRWREDMDLVADSGLTDYRFGIEWARIEPADGFISLAEVDHYRRMVAGAFERGLRPMPTLFHFTVPAWFAASGGWHRDDAVPRFLRYVEAILPVLSDGVERVETINEPNIYAVLASSSRPGDGSLSRGLPVPDPQLSAKMIAAHDAVRDFLRDRLPQIQSGWGISVQDYQAAEGAEDVFHDYVWPRDEVFLEASKGDDWVGIQTYTRGVIGKVDGLPQPLINDRSPVTQTGWEDYPRALGGALKRAADVLGGVPLIVTENGIATDDDERRIAFTEAALQSLWEAKADGVNVAGYFHWSLLDNYEWGTFGPRFGLVSVDRVTFQRTAKPSLAWLGAKAKERLDEH</sequence>
<evidence type="ECO:0000256" key="3">
    <source>
        <dbReference type="ARBA" id="ARBA00022801"/>
    </source>
</evidence>
<keyword evidence="9" id="KW-1185">Reference proteome</keyword>
<evidence type="ECO:0000256" key="1">
    <source>
        <dbReference type="ARBA" id="ARBA00010838"/>
    </source>
</evidence>
<keyword evidence="4" id="KW-0326">Glycosidase</keyword>
<dbReference type="RefSeq" id="WP_344794834.1">
    <property type="nucleotide sequence ID" value="NZ_BAABAU010000001.1"/>
</dbReference>
<organism evidence="8 9">
    <name type="scientific">Frondihabitans peucedani</name>
    <dbReference type="NCBI Taxonomy" id="598626"/>
    <lineage>
        <taxon>Bacteria</taxon>
        <taxon>Bacillati</taxon>
        <taxon>Actinomycetota</taxon>
        <taxon>Actinomycetes</taxon>
        <taxon>Micrococcales</taxon>
        <taxon>Microbacteriaceae</taxon>
        <taxon>Frondihabitans</taxon>
    </lineage>
</organism>
<comment type="caution">
    <text evidence="8">The sequence shown here is derived from an EMBL/GenBank/DDBJ whole genome shotgun (WGS) entry which is preliminary data.</text>
</comment>
<dbReference type="Proteomes" id="UP001501594">
    <property type="component" value="Unassembled WGS sequence"/>
</dbReference>
<dbReference type="PANTHER" id="PTHR10353">
    <property type="entry name" value="GLYCOSYL HYDROLASE"/>
    <property type="match status" value="1"/>
</dbReference>
<dbReference type="InterPro" id="IPR017853">
    <property type="entry name" value="GH"/>
</dbReference>
<dbReference type="PRINTS" id="PR00131">
    <property type="entry name" value="GLHYDRLASE1"/>
</dbReference>
<evidence type="ECO:0000313" key="8">
    <source>
        <dbReference type="EMBL" id="GAA4265997.1"/>
    </source>
</evidence>
<protein>
    <recommendedName>
        <fullName evidence="2">beta-glucosidase</fullName>
        <ecNumber evidence="2">3.2.1.21</ecNumber>
    </recommendedName>
</protein>